<proteinExistence type="predicted"/>
<accession>A0A1M5CD14</accession>
<reference evidence="1 2" key="1">
    <citation type="submission" date="2016-11" db="EMBL/GenBank/DDBJ databases">
        <authorList>
            <person name="Jaros S."/>
            <person name="Januszkiewicz K."/>
            <person name="Wedrychowicz H."/>
        </authorList>
    </citation>
    <scope>NUCLEOTIDE SEQUENCE [LARGE SCALE GENOMIC DNA]</scope>
    <source>
        <strain evidence="1 2">DSM 26910</strain>
    </source>
</reference>
<dbReference type="AlphaFoldDB" id="A0A1M5CD14"/>
<dbReference type="RefSeq" id="WP_073002346.1">
    <property type="nucleotide sequence ID" value="NZ_FQUM01000006.1"/>
</dbReference>
<dbReference type="EMBL" id="FQUM01000006">
    <property type="protein sequence ID" value="SHF52609.1"/>
    <property type="molecule type" value="Genomic_DNA"/>
</dbReference>
<organism evidence="1 2">
    <name type="scientific">Mariniphaga anaerophila</name>
    <dbReference type="NCBI Taxonomy" id="1484053"/>
    <lineage>
        <taxon>Bacteria</taxon>
        <taxon>Pseudomonadati</taxon>
        <taxon>Bacteroidota</taxon>
        <taxon>Bacteroidia</taxon>
        <taxon>Marinilabiliales</taxon>
        <taxon>Prolixibacteraceae</taxon>
        <taxon>Mariniphaga</taxon>
    </lineage>
</organism>
<name>A0A1M5CD14_9BACT</name>
<sequence>MGHAYTYRCDHCSFEARFNEGHGFLIRPQSLDSYLNAGEKLFHYKTHRALKKLAQEQKELFVDAAFRIYKCPHCNLLFDKVDVTVFDNGTPVHKSEFRCSSCRSRLKRTNIHRLKYAVCPACKKKTFHIDPRKMILWD</sequence>
<dbReference type="Proteomes" id="UP000184164">
    <property type="component" value="Unassembled WGS sequence"/>
</dbReference>
<protein>
    <submittedName>
        <fullName evidence="1">Uncharacterized protein</fullName>
    </submittedName>
</protein>
<evidence type="ECO:0000313" key="1">
    <source>
        <dbReference type="EMBL" id="SHF52609.1"/>
    </source>
</evidence>
<gene>
    <name evidence="1" type="ORF">SAMN05444274_10664</name>
</gene>
<keyword evidence="2" id="KW-1185">Reference proteome</keyword>
<evidence type="ECO:0000313" key="2">
    <source>
        <dbReference type="Proteomes" id="UP000184164"/>
    </source>
</evidence>
<dbReference type="OrthoDB" id="1120009at2"/>